<dbReference type="InterPro" id="IPR036063">
    <property type="entry name" value="Smr_dom_sf"/>
</dbReference>
<dbReference type="RefSeq" id="WP_263710959.1">
    <property type="nucleotide sequence ID" value="NZ_JAOWKX010000001.1"/>
</dbReference>
<comment type="function">
    <text evidence="6">Acts as a ribosome collision sensor. Detects stalled/collided disomes (pairs of ribosomes where the leading ribosome is stalled and a second ribosome has collided with it) and endonucleolytically cleaves mRNA at the 5' boundary of the stalled ribosome. Stalled/collided disomes form a new interface (primarily via the 30S subunits) that binds SmrB. Cleaved mRNA becomes available for tmRNA ligation, leading to ribosomal subunit dissociation and rescue of stalled ribosomes.</text>
</comment>
<dbReference type="SUPFAM" id="SSF160443">
    <property type="entry name" value="SMR domain-like"/>
    <property type="match status" value="1"/>
</dbReference>
<dbReference type="InterPro" id="IPR022990">
    <property type="entry name" value="SmrB-like"/>
</dbReference>
<dbReference type="Pfam" id="PF01713">
    <property type="entry name" value="Smr"/>
    <property type="match status" value="1"/>
</dbReference>
<dbReference type="NCBIfam" id="NF003432">
    <property type="entry name" value="PRK04946.1"/>
    <property type="match status" value="1"/>
</dbReference>
<dbReference type="Proteomes" id="UP001652504">
    <property type="component" value="Unassembled WGS sequence"/>
</dbReference>
<dbReference type="EC" id="3.1.-.-" evidence="6"/>
<dbReference type="GO" id="GO:0004519">
    <property type="term" value="F:endonuclease activity"/>
    <property type="evidence" value="ECO:0007669"/>
    <property type="project" value="UniProtKB-KW"/>
</dbReference>
<evidence type="ECO:0000256" key="6">
    <source>
        <dbReference type="HAMAP-Rule" id="MF_01042"/>
    </source>
</evidence>
<feature type="compositionally biased region" description="Basic and acidic residues" evidence="7">
    <location>
        <begin position="10"/>
        <end position="25"/>
    </location>
</feature>
<evidence type="ECO:0000256" key="5">
    <source>
        <dbReference type="ARBA" id="ARBA00022884"/>
    </source>
</evidence>
<dbReference type="PROSITE" id="PS50828">
    <property type="entry name" value="SMR"/>
    <property type="match status" value="1"/>
</dbReference>
<name>A0ABT3A387_9ALTE</name>
<dbReference type="PANTHER" id="PTHR35562:SF1">
    <property type="entry name" value="UPF0115 PROTEIN YFCN"/>
    <property type="match status" value="1"/>
</dbReference>
<feature type="region of interest" description="Disordered" evidence="7">
    <location>
        <begin position="1"/>
        <end position="44"/>
    </location>
</feature>
<keyword evidence="3 6" id="KW-0255">Endonuclease</keyword>
<keyword evidence="2 6" id="KW-0699">rRNA-binding</keyword>
<evidence type="ECO:0000259" key="8">
    <source>
        <dbReference type="PROSITE" id="PS50828"/>
    </source>
</evidence>
<dbReference type="EMBL" id="JAOWKX010000001">
    <property type="protein sequence ID" value="MCV2883099.1"/>
    <property type="molecule type" value="Genomic_DNA"/>
</dbReference>
<keyword evidence="10" id="KW-1185">Reference proteome</keyword>
<keyword evidence="1 6" id="KW-0540">Nuclease</keyword>
<dbReference type="PANTHER" id="PTHR35562">
    <property type="entry name" value="DNA ENDONUCLEASE SMRA-RELATED"/>
    <property type="match status" value="1"/>
</dbReference>
<keyword evidence="4 6" id="KW-0378">Hydrolase</keyword>
<comment type="similarity">
    <text evidence="6">Belongs to the SmrB family.</text>
</comment>
<dbReference type="Gene3D" id="3.30.1370.110">
    <property type="match status" value="1"/>
</dbReference>
<evidence type="ECO:0000256" key="2">
    <source>
        <dbReference type="ARBA" id="ARBA00022730"/>
    </source>
</evidence>
<evidence type="ECO:0000256" key="3">
    <source>
        <dbReference type="ARBA" id="ARBA00022759"/>
    </source>
</evidence>
<reference evidence="9 10" key="1">
    <citation type="submission" date="2022-10" db="EMBL/GenBank/DDBJ databases">
        <title>Aestuariibacter sp. AA17 isolated from Montipora capitata coral fragment.</title>
        <authorList>
            <person name="Emsley S.A."/>
            <person name="Pfannmuller K.M."/>
            <person name="Loughran R.M."/>
            <person name="Shlafstein M."/>
            <person name="Papke E."/>
            <person name="Saw J.H."/>
            <person name="Ushijima B."/>
            <person name="Videau P."/>
        </authorList>
    </citation>
    <scope>NUCLEOTIDE SEQUENCE [LARGE SCALE GENOMIC DNA]</scope>
    <source>
        <strain evidence="9 10">AA17</strain>
    </source>
</reference>
<keyword evidence="5 6" id="KW-0694">RNA-binding</keyword>
<evidence type="ECO:0000313" key="10">
    <source>
        <dbReference type="Proteomes" id="UP001652504"/>
    </source>
</evidence>
<organism evidence="9 10">
    <name type="scientific">Fluctibacter corallii</name>
    <dbReference type="NCBI Taxonomy" id="2984329"/>
    <lineage>
        <taxon>Bacteria</taxon>
        <taxon>Pseudomonadati</taxon>
        <taxon>Pseudomonadota</taxon>
        <taxon>Gammaproteobacteria</taxon>
        <taxon>Alteromonadales</taxon>
        <taxon>Alteromonadaceae</taxon>
        <taxon>Fluctibacter</taxon>
    </lineage>
</organism>
<dbReference type="HAMAP" id="MF_01042">
    <property type="entry name" value="SmrB"/>
    <property type="match status" value="1"/>
</dbReference>
<evidence type="ECO:0000313" key="9">
    <source>
        <dbReference type="EMBL" id="MCV2883099.1"/>
    </source>
</evidence>
<accession>A0ABT3A387</accession>
<dbReference type="InterPro" id="IPR002625">
    <property type="entry name" value="Smr_dom"/>
</dbReference>
<feature type="domain" description="Smr" evidence="8">
    <location>
        <begin position="112"/>
        <end position="187"/>
    </location>
</feature>
<evidence type="ECO:0000256" key="7">
    <source>
        <dbReference type="SAM" id="MobiDB-lite"/>
    </source>
</evidence>
<dbReference type="SMART" id="SM00463">
    <property type="entry name" value="SMR"/>
    <property type="match status" value="1"/>
</dbReference>
<comment type="caution">
    <text evidence="9">The sequence shown here is derived from an EMBL/GenBank/DDBJ whole genome shotgun (WGS) entry which is preliminary data.</text>
</comment>
<comment type="subunit">
    <text evidence="6">Associates with collided ribosomes, but not with correctly translating polysomes.</text>
</comment>
<evidence type="ECO:0000256" key="1">
    <source>
        <dbReference type="ARBA" id="ARBA00022722"/>
    </source>
</evidence>
<proteinExistence type="inferred from homology"/>
<evidence type="ECO:0000256" key="4">
    <source>
        <dbReference type="ARBA" id="ARBA00022801"/>
    </source>
</evidence>
<gene>
    <name evidence="6 9" type="primary">smrB</name>
    <name evidence="9" type="ORF">OE749_00120</name>
</gene>
<protein>
    <recommendedName>
        <fullName evidence="6">Ribosome rescue factor SmrB</fullName>
        <ecNumber evidence="6">3.1.-.-</ecNumber>
    </recommendedName>
</protein>
<sequence length="195" mass="21901">MASSGEDETDANRSADDDSMFREAFSDIVPIEQDKIPPPRKMSKQKSTVLQKNSAFNKEQNQLRQAAASFHFSDGFEAHFDMNGPLKYVKPGADSHEVKRLRRGEYPPDLILDLHGYKRDDAKLEIAALIETARKEHIHCVCIVHGIGSFVLKKTVPNWLVQHPSVLGFHQAPLEWGGQGALLVLIEQQQNLGKF</sequence>